<keyword evidence="1 5" id="KW-0489">Methyltransferase</keyword>
<dbReference type="Pfam" id="PF13649">
    <property type="entry name" value="Methyltransf_25"/>
    <property type="match status" value="1"/>
</dbReference>
<dbReference type="CDD" id="cd02440">
    <property type="entry name" value="AdoMet_MTases"/>
    <property type="match status" value="1"/>
</dbReference>
<dbReference type="Proteomes" id="UP000673394">
    <property type="component" value="Unassembled WGS sequence"/>
</dbReference>
<dbReference type="EMBL" id="JAGKSP010000007">
    <property type="protein sequence ID" value="MBP3964673.1"/>
    <property type="molecule type" value="Genomic_DNA"/>
</dbReference>
<reference evidence="5 6" key="1">
    <citation type="submission" date="2021-04" db="EMBL/GenBank/DDBJ databases">
        <title>Paenibacillus sp. DLE-14 whole genome sequence.</title>
        <authorList>
            <person name="Ham Y.J."/>
        </authorList>
    </citation>
    <scope>NUCLEOTIDE SEQUENCE [LARGE SCALE GENOMIC DNA]</scope>
    <source>
        <strain evidence="5 6">DLE-14</strain>
    </source>
</reference>
<organism evidence="5 6">
    <name type="scientific">Paenibacillus lignilyticus</name>
    <dbReference type="NCBI Taxonomy" id="1172615"/>
    <lineage>
        <taxon>Bacteria</taxon>
        <taxon>Bacillati</taxon>
        <taxon>Bacillota</taxon>
        <taxon>Bacilli</taxon>
        <taxon>Bacillales</taxon>
        <taxon>Paenibacillaceae</taxon>
        <taxon>Paenibacillus</taxon>
    </lineage>
</organism>
<evidence type="ECO:0000313" key="6">
    <source>
        <dbReference type="Proteomes" id="UP000673394"/>
    </source>
</evidence>
<dbReference type="GO" id="GO:0008168">
    <property type="term" value="F:methyltransferase activity"/>
    <property type="evidence" value="ECO:0007669"/>
    <property type="project" value="UniProtKB-KW"/>
</dbReference>
<keyword evidence="6" id="KW-1185">Reference proteome</keyword>
<dbReference type="SUPFAM" id="SSF53335">
    <property type="entry name" value="S-adenosyl-L-methionine-dependent methyltransferases"/>
    <property type="match status" value="1"/>
</dbReference>
<evidence type="ECO:0000256" key="2">
    <source>
        <dbReference type="ARBA" id="ARBA00022679"/>
    </source>
</evidence>
<dbReference type="PANTHER" id="PTHR43464">
    <property type="entry name" value="METHYLTRANSFERASE"/>
    <property type="match status" value="1"/>
</dbReference>
<evidence type="ECO:0000256" key="1">
    <source>
        <dbReference type="ARBA" id="ARBA00022603"/>
    </source>
</evidence>
<evidence type="ECO:0000256" key="3">
    <source>
        <dbReference type="ARBA" id="ARBA00022691"/>
    </source>
</evidence>
<accession>A0ABS5CFQ1</accession>
<sequence length="243" mass="27040">MNHFAEAREQETKYHEAFYLETELFAPGTWLAKPVKTVMNLLQELGTNEPIHVLDLGCGVGRNSIPIAEAVQPAGGSVVGVDLLPVAIEKLEQYAAQYGVQSVIRSVVADVEQYEIPPYAYDYIVACSCLEHVSDLAAFQAVVNRMIRGTKDRGINCILINTEAAEYDVELGSQSPGVIELPMKTEETIHLLRALYRDWEIRIVSVIPQSIAEEKNGRAIEFRGNWLTFAAQQRTLHSEGKSH</sequence>
<dbReference type="GO" id="GO:0032259">
    <property type="term" value="P:methylation"/>
    <property type="evidence" value="ECO:0007669"/>
    <property type="project" value="UniProtKB-KW"/>
</dbReference>
<keyword evidence="3" id="KW-0949">S-adenosyl-L-methionine</keyword>
<feature type="domain" description="Methyltransferase" evidence="4">
    <location>
        <begin position="53"/>
        <end position="154"/>
    </location>
</feature>
<evidence type="ECO:0000313" key="5">
    <source>
        <dbReference type="EMBL" id="MBP3964673.1"/>
    </source>
</evidence>
<dbReference type="RefSeq" id="WP_210660445.1">
    <property type="nucleotide sequence ID" value="NZ_JAGKSP010000007.1"/>
</dbReference>
<name>A0ABS5CFQ1_9BACL</name>
<dbReference type="Gene3D" id="3.40.50.150">
    <property type="entry name" value="Vaccinia Virus protein VP39"/>
    <property type="match status" value="1"/>
</dbReference>
<comment type="caution">
    <text evidence="5">The sequence shown here is derived from an EMBL/GenBank/DDBJ whole genome shotgun (WGS) entry which is preliminary data.</text>
</comment>
<evidence type="ECO:0000259" key="4">
    <source>
        <dbReference type="Pfam" id="PF13649"/>
    </source>
</evidence>
<protein>
    <submittedName>
        <fullName evidence="5">Class I SAM-dependent methyltransferase</fullName>
    </submittedName>
</protein>
<dbReference type="InterPro" id="IPR029063">
    <property type="entry name" value="SAM-dependent_MTases_sf"/>
</dbReference>
<keyword evidence="2" id="KW-0808">Transferase</keyword>
<proteinExistence type="predicted"/>
<gene>
    <name evidence="5" type="ORF">I8J30_18300</name>
</gene>
<dbReference type="PANTHER" id="PTHR43464:SF19">
    <property type="entry name" value="UBIQUINONE BIOSYNTHESIS O-METHYLTRANSFERASE, MITOCHONDRIAL"/>
    <property type="match status" value="1"/>
</dbReference>
<dbReference type="InterPro" id="IPR041698">
    <property type="entry name" value="Methyltransf_25"/>
</dbReference>